<keyword evidence="2" id="KW-0812">Transmembrane</keyword>
<comment type="caution">
    <text evidence="4">The sequence shown here is derived from an EMBL/GenBank/DDBJ whole genome shotgun (WGS) entry which is preliminary data.</text>
</comment>
<evidence type="ECO:0000313" key="4">
    <source>
        <dbReference type="EMBL" id="MFC2969210.1"/>
    </source>
</evidence>
<accession>A0ABV7AJD5</accession>
<dbReference type="RefSeq" id="WP_377833916.1">
    <property type="nucleotide sequence ID" value="NZ_JBHRSK010000010.1"/>
</dbReference>
<dbReference type="InterPro" id="IPR029069">
    <property type="entry name" value="HotDog_dom_sf"/>
</dbReference>
<dbReference type="EMBL" id="JBHRSK010000010">
    <property type="protein sequence ID" value="MFC2969210.1"/>
    <property type="molecule type" value="Genomic_DNA"/>
</dbReference>
<keyword evidence="1 4" id="KW-0378">Hydrolase</keyword>
<name>A0ABV7AJD5_9RHOB</name>
<dbReference type="Pfam" id="PF03061">
    <property type="entry name" value="4HBT"/>
    <property type="match status" value="1"/>
</dbReference>
<keyword evidence="2" id="KW-0472">Membrane</keyword>
<dbReference type="NCBIfam" id="TIGR00369">
    <property type="entry name" value="unchar_dom_1"/>
    <property type="match status" value="1"/>
</dbReference>
<sequence length="143" mass="15339">MTKPAGNVMGVEALTEFLAEAFPQVCDDFTVEEVAPMRLRVRLNVAERHLRPGGTVSGPSMFSLADVAVYLVILSMIGPKALAVTTNCSMDFMRKPAAATDLIAETRLLKLGRVLAVGDVLIYSDGLEAPVARATMTYSIPPK</sequence>
<dbReference type="InterPro" id="IPR006683">
    <property type="entry name" value="Thioestr_dom"/>
</dbReference>
<evidence type="ECO:0000256" key="1">
    <source>
        <dbReference type="ARBA" id="ARBA00022801"/>
    </source>
</evidence>
<dbReference type="CDD" id="cd03443">
    <property type="entry name" value="PaaI_thioesterase"/>
    <property type="match status" value="1"/>
</dbReference>
<evidence type="ECO:0000259" key="3">
    <source>
        <dbReference type="Pfam" id="PF03061"/>
    </source>
</evidence>
<gene>
    <name evidence="4" type="ORF">ACFOES_13980</name>
</gene>
<feature type="transmembrane region" description="Helical" evidence="2">
    <location>
        <begin position="67"/>
        <end position="85"/>
    </location>
</feature>
<evidence type="ECO:0000313" key="5">
    <source>
        <dbReference type="Proteomes" id="UP001595443"/>
    </source>
</evidence>
<dbReference type="Gene3D" id="3.10.129.10">
    <property type="entry name" value="Hotdog Thioesterase"/>
    <property type="match status" value="1"/>
</dbReference>
<keyword evidence="2" id="KW-1133">Transmembrane helix</keyword>
<dbReference type="GO" id="GO:0016787">
    <property type="term" value="F:hydrolase activity"/>
    <property type="evidence" value="ECO:0007669"/>
    <property type="project" value="UniProtKB-KW"/>
</dbReference>
<dbReference type="InterPro" id="IPR003736">
    <property type="entry name" value="PAAI_dom"/>
</dbReference>
<dbReference type="EC" id="3.1.2.-" evidence="4"/>
<feature type="domain" description="Thioesterase" evidence="3">
    <location>
        <begin position="53"/>
        <end position="126"/>
    </location>
</feature>
<dbReference type="SUPFAM" id="SSF54637">
    <property type="entry name" value="Thioesterase/thiol ester dehydrase-isomerase"/>
    <property type="match status" value="1"/>
</dbReference>
<reference evidence="5" key="1">
    <citation type="journal article" date="2019" name="Int. J. Syst. Evol. Microbiol.">
        <title>The Global Catalogue of Microorganisms (GCM) 10K type strain sequencing project: providing services to taxonomists for standard genome sequencing and annotation.</title>
        <authorList>
            <consortium name="The Broad Institute Genomics Platform"/>
            <consortium name="The Broad Institute Genome Sequencing Center for Infectious Disease"/>
            <person name="Wu L."/>
            <person name="Ma J."/>
        </authorList>
    </citation>
    <scope>NUCLEOTIDE SEQUENCE [LARGE SCALE GENOMIC DNA]</scope>
    <source>
        <strain evidence="5">KCTC 62192</strain>
    </source>
</reference>
<organism evidence="4 5">
    <name type="scientific">Acidimangrovimonas pyrenivorans</name>
    <dbReference type="NCBI Taxonomy" id="2030798"/>
    <lineage>
        <taxon>Bacteria</taxon>
        <taxon>Pseudomonadati</taxon>
        <taxon>Pseudomonadota</taxon>
        <taxon>Alphaproteobacteria</taxon>
        <taxon>Rhodobacterales</taxon>
        <taxon>Paracoccaceae</taxon>
        <taxon>Acidimangrovimonas</taxon>
    </lineage>
</organism>
<keyword evidence="5" id="KW-1185">Reference proteome</keyword>
<proteinExistence type="predicted"/>
<protein>
    <submittedName>
        <fullName evidence="4">PaaI family thioesterase</fullName>
        <ecNumber evidence="4">3.1.2.-</ecNumber>
    </submittedName>
</protein>
<dbReference type="Proteomes" id="UP001595443">
    <property type="component" value="Unassembled WGS sequence"/>
</dbReference>
<evidence type="ECO:0000256" key="2">
    <source>
        <dbReference type="SAM" id="Phobius"/>
    </source>
</evidence>